<keyword evidence="3" id="KW-0813">Transport</keyword>
<dbReference type="InterPro" id="IPR003439">
    <property type="entry name" value="ABC_transporter-like_ATP-bd"/>
</dbReference>
<comment type="subcellular location">
    <subcellularLocation>
        <location evidence="1">Cell membrane</location>
        <topology evidence="1">Peripheral membrane protein</topology>
    </subcellularLocation>
</comment>
<dbReference type="GO" id="GO:0005524">
    <property type="term" value="F:ATP binding"/>
    <property type="evidence" value="ECO:0007669"/>
    <property type="project" value="UniProtKB-KW"/>
</dbReference>
<name>A0A941B550_9ACTN</name>
<dbReference type="FunFam" id="3.40.50.300:FF:000016">
    <property type="entry name" value="Oligopeptide ABC transporter ATP-binding component"/>
    <property type="match status" value="1"/>
</dbReference>
<keyword evidence="6 10" id="KW-0067">ATP-binding</keyword>
<feature type="region of interest" description="Disordered" evidence="8">
    <location>
        <begin position="344"/>
        <end position="394"/>
    </location>
</feature>
<keyword evidence="4" id="KW-1003">Cell membrane</keyword>
<dbReference type="GO" id="GO:0016887">
    <property type="term" value="F:ATP hydrolysis activity"/>
    <property type="evidence" value="ECO:0007669"/>
    <property type="project" value="InterPro"/>
</dbReference>
<evidence type="ECO:0000256" key="5">
    <source>
        <dbReference type="ARBA" id="ARBA00022741"/>
    </source>
</evidence>
<dbReference type="InterPro" id="IPR050388">
    <property type="entry name" value="ABC_Ni/Peptide_Import"/>
</dbReference>
<dbReference type="Pfam" id="PF08352">
    <property type="entry name" value="oligo_HPY"/>
    <property type="match status" value="1"/>
</dbReference>
<dbReference type="InterPro" id="IPR017871">
    <property type="entry name" value="ABC_transporter-like_CS"/>
</dbReference>
<dbReference type="InterPro" id="IPR003593">
    <property type="entry name" value="AAA+_ATPase"/>
</dbReference>
<keyword evidence="7" id="KW-0472">Membrane</keyword>
<keyword evidence="5" id="KW-0547">Nucleotide-binding</keyword>
<dbReference type="CDD" id="cd03257">
    <property type="entry name" value="ABC_NikE_OppD_transporters"/>
    <property type="match status" value="1"/>
</dbReference>
<dbReference type="PANTHER" id="PTHR43297">
    <property type="entry name" value="OLIGOPEPTIDE TRANSPORT ATP-BINDING PROTEIN APPD"/>
    <property type="match status" value="1"/>
</dbReference>
<gene>
    <name evidence="10" type="ORF">J8N05_23145</name>
</gene>
<evidence type="ECO:0000313" key="11">
    <source>
        <dbReference type="Proteomes" id="UP000677413"/>
    </source>
</evidence>
<dbReference type="Proteomes" id="UP000677413">
    <property type="component" value="Unassembled WGS sequence"/>
</dbReference>
<evidence type="ECO:0000256" key="7">
    <source>
        <dbReference type="ARBA" id="ARBA00023136"/>
    </source>
</evidence>
<dbReference type="AlphaFoldDB" id="A0A941B550"/>
<feature type="domain" description="ABC transporter" evidence="9">
    <location>
        <begin position="25"/>
        <end position="273"/>
    </location>
</feature>
<comment type="caution">
    <text evidence="10">The sequence shown here is derived from an EMBL/GenBank/DDBJ whole genome shotgun (WGS) entry which is preliminary data.</text>
</comment>
<dbReference type="PANTHER" id="PTHR43297:SF2">
    <property type="entry name" value="DIPEPTIDE TRANSPORT ATP-BINDING PROTEIN DPPD"/>
    <property type="match status" value="1"/>
</dbReference>
<proteinExistence type="inferred from homology"/>
<comment type="similarity">
    <text evidence="2">Belongs to the ABC transporter superfamily.</text>
</comment>
<evidence type="ECO:0000256" key="6">
    <source>
        <dbReference type="ARBA" id="ARBA00022840"/>
    </source>
</evidence>
<dbReference type="NCBIfam" id="TIGR01727">
    <property type="entry name" value="oligo_HPY"/>
    <property type="match status" value="1"/>
</dbReference>
<evidence type="ECO:0000256" key="1">
    <source>
        <dbReference type="ARBA" id="ARBA00004202"/>
    </source>
</evidence>
<sequence>MNGPAPAGVRGQDSPAAEQPVVLEARGLRVGFDVPSGRLPAVAGVDLTLHQGEILALVGESGSGKSALSMSLVGLNRGPRTHISGDVAFDGRNLAEASERELRSIRGKDIAVVFQDALAALNPLHRVGAQVTEMMRAHRRMPYATAMDRAVDLLGEVGIANPRANSRALPHQLSGGMRQRVMIAMGLANDPAVLIADEPTTALDVTIQAQVLSVLQKASADHGTAVLLITHDLGVVAEVADRVAVMYAGRIVEQGSRDEVLFNPQHPYTVGLLGSVPPIDGPVADRLPAIPGSPLTGVDRPGGCAFAARCAHAHDACAEQPELRHRHGEPGHLDACVLTGPVRRTARDAGPDPQPTGTTEDVTRPVGLVNPMNRVSPSGPAHPADLVRDEKGRS</sequence>
<dbReference type="Gene3D" id="3.40.50.300">
    <property type="entry name" value="P-loop containing nucleotide triphosphate hydrolases"/>
    <property type="match status" value="1"/>
</dbReference>
<dbReference type="GO" id="GO:0015833">
    <property type="term" value="P:peptide transport"/>
    <property type="evidence" value="ECO:0007669"/>
    <property type="project" value="InterPro"/>
</dbReference>
<protein>
    <submittedName>
        <fullName evidence="10">ABC transporter ATP-binding protein</fullName>
    </submittedName>
</protein>
<accession>A0A941B550</accession>
<dbReference type="SMART" id="SM00382">
    <property type="entry name" value="AAA"/>
    <property type="match status" value="1"/>
</dbReference>
<dbReference type="GO" id="GO:0005886">
    <property type="term" value="C:plasma membrane"/>
    <property type="evidence" value="ECO:0007669"/>
    <property type="project" value="UniProtKB-SubCell"/>
</dbReference>
<reference evidence="10 11" key="1">
    <citation type="submission" date="2021-04" db="EMBL/GenBank/DDBJ databases">
        <authorList>
            <person name="Tang X."/>
            <person name="Zhou X."/>
            <person name="Chen X."/>
            <person name="Cernava T."/>
            <person name="Zhang C."/>
        </authorList>
    </citation>
    <scope>NUCLEOTIDE SEQUENCE [LARGE SCALE GENOMIC DNA]</scope>
    <source>
        <strain evidence="10 11">BH-SS-21</strain>
    </source>
</reference>
<evidence type="ECO:0000256" key="3">
    <source>
        <dbReference type="ARBA" id="ARBA00022448"/>
    </source>
</evidence>
<dbReference type="Pfam" id="PF00005">
    <property type="entry name" value="ABC_tran"/>
    <property type="match status" value="1"/>
</dbReference>
<feature type="compositionally biased region" description="Basic and acidic residues" evidence="8">
    <location>
        <begin position="385"/>
        <end position="394"/>
    </location>
</feature>
<evidence type="ECO:0000313" key="10">
    <source>
        <dbReference type="EMBL" id="MBQ0851065.1"/>
    </source>
</evidence>
<keyword evidence="11" id="KW-1185">Reference proteome</keyword>
<dbReference type="InterPro" id="IPR013563">
    <property type="entry name" value="Oligopep_ABC_C"/>
</dbReference>
<evidence type="ECO:0000256" key="2">
    <source>
        <dbReference type="ARBA" id="ARBA00005417"/>
    </source>
</evidence>
<evidence type="ECO:0000256" key="4">
    <source>
        <dbReference type="ARBA" id="ARBA00022475"/>
    </source>
</evidence>
<evidence type="ECO:0000259" key="9">
    <source>
        <dbReference type="PROSITE" id="PS50893"/>
    </source>
</evidence>
<dbReference type="RefSeq" id="WP_210885476.1">
    <property type="nucleotide sequence ID" value="NZ_JAGPYQ010000001.1"/>
</dbReference>
<dbReference type="PROSITE" id="PS00211">
    <property type="entry name" value="ABC_TRANSPORTER_1"/>
    <property type="match status" value="1"/>
</dbReference>
<dbReference type="SUPFAM" id="SSF52540">
    <property type="entry name" value="P-loop containing nucleoside triphosphate hydrolases"/>
    <property type="match status" value="1"/>
</dbReference>
<dbReference type="EMBL" id="JAGPYQ010000001">
    <property type="protein sequence ID" value="MBQ0851065.1"/>
    <property type="molecule type" value="Genomic_DNA"/>
</dbReference>
<evidence type="ECO:0000256" key="8">
    <source>
        <dbReference type="SAM" id="MobiDB-lite"/>
    </source>
</evidence>
<dbReference type="PROSITE" id="PS50893">
    <property type="entry name" value="ABC_TRANSPORTER_2"/>
    <property type="match status" value="1"/>
</dbReference>
<organism evidence="10 11">
    <name type="scientific">Streptomyces liliiviolaceus</name>
    <dbReference type="NCBI Taxonomy" id="2823109"/>
    <lineage>
        <taxon>Bacteria</taxon>
        <taxon>Bacillati</taxon>
        <taxon>Actinomycetota</taxon>
        <taxon>Actinomycetes</taxon>
        <taxon>Kitasatosporales</taxon>
        <taxon>Streptomycetaceae</taxon>
        <taxon>Streptomyces</taxon>
    </lineage>
</organism>
<dbReference type="InterPro" id="IPR027417">
    <property type="entry name" value="P-loop_NTPase"/>
</dbReference>